<gene>
    <name evidence="3" type="ORF">EHR06_08985</name>
</gene>
<comment type="caution">
    <text evidence="3">The sequence shown here is derived from an EMBL/GenBank/DDBJ whole genome shotgun (WGS) entry which is preliminary data.</text>
</comment>
<dbReference type="Proteomes" id="UP000297241">
    <property type="component" value="Unassembled WGS sequence"/>
</dbReference>
<reference evidence="3" key="1">
    <citation type="journal article" date="2019" name="PLoS Negl. Trop. Dis.">
        <title>Revisiting the worldwide diversity of Leptospira species in the environment.</title>
        <authorList>
            <person name="Vincent A.T."/>
            <person name="Schiettekatte O."/>
            <person name="Bourhy P."/>
            <person name="Veyrier F.J."/>
            <person name="Picardeau M."/>
        </authorList>
    </citation>
    <scope>NUCLEOTIDE SEQUENCE [LARGE SCALE GENOMIC DNA]</scope>
    <source>
        <strain evidence="3">201601113</strain>
    </source>
</reference>
<feature type="region of interest" description="Disordered" evidence="1">
    <location>
        <begin position="315"/>
        <end position="334"/>
    </location>
</feature>
<evidence type="ECO:0000313" key="4">
    <source>
        <dbReference type="Proteomes" id="UP000297241"/>
    </source>
</evidence>
<dbReference type="AlphaFoldDB" id="A0A4Z1APK8"/>
<evidence type="ECO:0000256" key="1">
    <source>
        <dbReference type="SAM" id="MobiDB-lite"/>
    </source>
</evidence>
<feature type="signal peptide" evidence="2">
    <location>
        <begin position="1"/>
        <end position="28"/>
    </location>
</feature>
<organism evidence="3 4">
    <name type="scientific">Leptospira dzoumogneensis</name>
    <dbReference type="NCBI Taxonomy" id="2484904"/>
    <lineage>
        <taxon>Bacteria</taxon>
        <taxon>Pseudomonadati</taxon>
        <taxon>Spirochaetota</taxon>
        <taxon>Spirochaetia</taxon>
        <taxon>Leptospirales</taxon>
        <taxon>Leptospiraceae</taxon>
        <taxon>Leptospira</taxon>
    </lineage>
</organism>
<evidence type="ECO:0000256" key="2">
    <source>
        <dbReference type="SAM" id="SignalP"/>
    </source>
</evidence>
<dbReference type="EMBL" id="RQHS01000012">
    <property type="protein sequence ID" value="TGN00243.1"/>
    <property type="molecule type" value="Genomic_DNA"/>
</dbReference>
<name>A0A4Z1APK8_9LEPT</name>
<evidence type="ECO:0000313" key="3">
    <source>
        <dbReference type="EMBL" id="TGN00243.1"/>
    </source>
</evidence>
<proteinExistence type="predicted"/>
<keyword evidence="2" id="KW-0732">Signal</keyword>
<sequence>MFFRMRHNFLAQFLLIVALALGSNSAFAEEVSDMGPSSQNMSEAEESISEELKFIYQEEVDQILSEGISYSEEERLSDFPDLDFLLADDGVPTRVAKVSADQKVEKGKGPNSELGIQNRKSTSEIFSVSSDLSKNCLLGLSVLLPNLKVGYGVGQEFLPRAQIQERTRSQEAASVGGDPYADSLSLCANVFSLYLGGEGSAAEPVCSAENQQNSLLGPGVPTMSGWVLGKTTENALGSGLGSEFDQIQGIVLVSEKFSQNRTFSYANLSQWVEGGQSPPVRAAGQKVAGEFSAERSESRTLNQELKSSLEKVLSKAGQDSYKFSSGRPTPEILT</sequence>
<keyword evidence="4" id="KW-1185">Reference proteome</keyword>
<evidence type="ECO:0008006" key="5">
    <source>
        <dbReference type="Google" id="ProtNLM"/>
    </source>
</evidence>
<accession>A0A4Z1APK8</accession>
<dbReference type="OrthoDB" id="331649at2"/>
<feature type="chain" id="PRO_5021401469" description="TIGR04388 family protein" evidence="2">
    <location>
        <begin position="29"/>
        <end position="334"/>
    </location>
</feature>
<protein>
    <recommendedName>
        <fullName evidence="5">TIGR04388 family protein</fullName>
    </recommendedName>
</protein>